<proteinExistence type="predicted"/>
<dbReference type="AlphaFoldDB" id="A0A7S9L359"/>
<accession>A0A7S9L359</accession>
<evidence type="ECO:0000313" key="1">
    <source>
        <dbReference type="EMBL" id="QPH41639.1"/>
    </source>
</evidence>
<dbReference type="Proteomes" id="UP000594759">
    <property type="component" value="Chromosome"/>
</dbReference>
<gene>
    <name evidence="1" type="ORF">IZT61_10460</name>
</gene>
<dbReference type="EMBL" id="CP064939">
    <property type="protein sequence ID" value="QPH41639.1"/>
    <property type="molecule type" value="Genomic_DNA"/>
</dbReference>
<dbReference type="RefSeq" id="WP_196101076.1">
    <property type="nucleotide sequence ID" value="NZ_CP064939.1"/>
</dbReference>
<protein>
    <submittedName>
        <fullName evidence="1">Uncharacterized protein</fullName>
    </submittedName>
</protein>
<dbReference type="KEGG" id="pex:IZT61_10460"/>
<reference evidence="1 2" key="1">
    <citation type="submission" date="2020-11" db="EMBL/GenBank/DDBJ databases">
        <title>Pedobacter endophytica, an endophytic bacteria isolated form Carex pumila.</title>
        <authorList>
            <person name="Peng Y."/>
            <person name="Jiang L."/>
            <person name="Lee J."/>
        </authorList>
    </citation>
    <scope>NUCLEOTIDE SEQUENCE [LARGE SCALE GENOMIC DNA]</scope>
    <source>
        <strain evidence="1 2">JBR3-12</strain>
    </source>
</reference>
<evidence type="ECO:0000313" key="2">
    <source>
        <dbReference type="Proteomes" id="UP000594759"/>
    </source>
</evidence>
<sequence>MKFEKLKYILMICIALALFFKVSSALSYLAFSKADVEHSLLNDDATEKEERKVETEYFAHSFLTFESAFYSPETSKKVVVPSHLSQLNYFPEVLTPPPSV</sequence>
<organism evidence="1 2">
    <name type="scientific">Pedobacter endophyticus</name>
    <dbReference type="NCBI Taxonomy" id="2789740"/>
    <lineage>
        <taxon>Bacteria</taxon>
        <taxon>Pseudomonadati</taxon>
        <taxon>Bacteroidota</taxon>
        <taxon>Sphingobacteriia</taxon>
        <taxon>Sphingobacteriales</taxon>
        <taxon>Sphingobacteriaceae</taxon>
        <taxon>Pedobacter</taxon>
    </lineage>
</organism>
<keyword evidence="2" id="KW-1185">Reference proteome</keyword>
<name>A0A7S9L359_9SPHI</name>